<evidence type="ECO:0000256" key="1">
    <source>
        <dbReference type="SAM" id="MobiDB-lite"/>
    </source>
</evidence>
<keyword evidence="4" id="KW-1185">Reference proteome</keyword>
<feature type="compositionally biased region" description="Low complexity" evidence="1">
    <location>
        <begin position="54"/>
        <end position="65"/>
    </location>
</feature>
<reference evidence="3" key="1">
    <citation type="submission" date="2023-02" db="EMBL/GenBank/DDBJ databases">
        <title>Colletotrichum kahawae CIFC_Que2 genome sequencing and assembly.</title>
        <authorList>
            <person name="Baroncelli R."/>
        </authorList>
    </citation>
    <scope>NUCLEOTIDE SEQUENCE</scope>
    <source>
        <strain evidence="3">CIFC_Que2</strain>
    </source>
</reference>
<organism evidence="3 4">
    <name type="scientific">Colletotrichum kahawae</name>
    <name type="common">Coffee berry disease fungus</name>
    <dbReference type="NCBI Taxonomy" id="34407"/>
    <lineage>
        <taxon>Eukaryota</taxon>
        <taxon>Fungi</taxon>
        <taxon>Dikarya</taxon>
        <taxon>Ascomycota</taxon>
        <taxon>Pezizomycotina</taxon>
        <taxon>Sordariomycetes</taxon>
        <taxon>Hypocreomycetidae</taxon>
        <taxon>Glomerellales</taxon>
        <taxon>Glomerellaceae</taxon>
        <taxon>Colletotrichum</taxon>
        <taxon>Colletotrichum gloeosporioides species complex</taxon>
    </lineage>
</organism>
<evidence type="ECO:0000256" key="2">
    <source>
        <dbReference type="SAM" id="Phobius"/>
    </source>
</evidence>
<keyword evidence="2" id="KW-0472">Membrane</keyword>
<dbReference type="Proteomes" id="UP001281614">
    <property type="component" value="Unassembled WGS sequence"/>
</dbReference>
<keyword evidence="2" id="KW-0812">Transmembrane</keyword>
<sequence>MSSLIITGLECLAISVMSAFIFLAIFAICAEFIITRLFNGTRGCLSAAAGAPKSCSASGAGYASSRTRTPV</sequence>
<gene>
    <name evidence="3" type="ORF">CKAH01_15457</name>
</gene>
<evidence type="ECO:0000313" key="3">
    <source>
        <dbReference type="EMBL" id="KAK2766579.1"/>
    </source>
</evidence>
<feature type="region of interest" description="Disordered" evidence="1">
    <location>
        <begin position="49"/>
        <end position="71"/>
    </location>
</feature>
<comment type="caution">
    <text evidence="3">The sequence shown here is derived from an EMBL/GenBank/DDBJ whole genome shotgun (WGS) entry which is preliminary data.</text>
</comment>
<protein>
    <submittedName>
        <fullName evidence="3">Uncharacterized protein</fullName>
    </submittedName>
</protein>
<keyword evidence="2" id="KW-1133">Transmembrane helix</keyword>
<dbReference type="EMBL" id="VYYT01000122">
    <property type="protein sequence ID" value="KAK2766579.1"/>
    <property type="molecule type" value="Genomic_DNA"/>
</dbReference>
<accession>A0AAD9YHB6</accession>
<name>A0AAD9YHB6_COLKA</name>
<dbReference type="AlphaFoldDB" id="A0AAD9YHB6"/>
<proteinExistence type="predicted"/>
<evidence type="ECO:0000313" key="4">
    <source>
        <dbReference type="Proteomes" id="UP001281614"/>
    </source>
</evidence>
<feature type="transmembrane region" description="Helical" evidence="2">
    <location>
        <begin position="12"/>
        <end position="34"/>
    </location>
</feature>